<organism evidence="4 5">
    <name type="scientific">Terrabacter aeriphilus</name>
    <dbReference type="NCBI Taxonomy" id="515662"/>
    <lineage>
        <taxon>Bacteria</taxon>
        <taxon>Bacillati</taxon>
        <taxon>Actinomycetota</taxon>
        <taxon>Actinomycetes</taxon>
        <taxon>Micrococcales</taxon>
        <taxon>Intrasporangiaceae</taxon>
        <taxon>Terrabacter</taxon>
    </lineage>
</organism>
<feature type="signal peptide" evidence="3">
    <location>
        <begin position="1"/>
        <end position="28"/>
    </location>
</feature>
<feature type="transmembrane region" description="Helical" evidence="2">
    <location>
        <begin position="171"/>
        <end position="199"/>
    </location>
</feature>
<keyword evidence="2" id="KW-0812">Transmembrane</keyword>
<evidence type="ECO:0000256" key="3">
    <source>
        <dbReference type="SAM" id="SignalP"/>
    </source>
</evidence>
<evidence type="ECO:0008006" key="6">
    <source>
        <dbReference type="Google" id="ProtNLM"/>
    </source>
</evidence>
<gene>
    <name evidence="4" type="ORF">GCM10023258_31370</name>
</gene>
<comment type="caution">
    <text evidence="4">The sequence shown here is derived from an EMBL/GenBank/DDBJ whole genome shotgun (WGS) entry which is preliminary data.</text>
</comment>
<feature type="chain" id="PRO_5045039033" description="Tissue inhibitor of metalloproteinase" evidence="3">
    <location>
        <begin position="29"/>
        <end position="230"/>
    </location>
</feature>
<accession>A0ABP9JJR4</accession>
<evidence type="ECO:0000313" key="4">
    <source>
        <dbReference type="EMBL" id="GAA5032422.1"/>
    </source>
</evidence>
<name>A0ABP9JJR4_9MICO</name>
<sequence length="230" mass="22768">MRAYAVRVVAVAGLVAVGLGVTAPGASASCAGRSAAEVVADSDVVLAGRLADVDDPGGAQSPHDVVWSVEVAAVHRGTAPRTAHVLATQYSHEDVTAGRSYVFALDVVDGGLRAGGCQDVAPAGTADAAAMTSSAGPGAAPVDDRSAPGAAVPGAAVPEVAQRWSWWASPLGMLTIALLGLVGVTVGGLALAVVLGLVVGRRHAAEPRPPRARRPGDGAGEDNSTGMSFK</sequence>
<keyword evidence="2" id="KW-1133">Transmembrane helix</keyword>
<keyword evidence="5" id="KW-1185">Reference proteome</keyword>
<reference evidence="5" key="1">
    <citation type="journal article" date="2019" name="Int. J. Syst. Evol. Microbiol.">
        <title>The Global Catalogue of Microorganisms (GCM) 10K type strain sequencing project: providing services to taxonomists for standard genome sequencing and annotation.</title>
        <authorList>
            <consortium name="The Broad Institute Genomics Platform"/>
            <consortium name="The Broad Institute Genome Sequencing Center for Infectious Disease"/>
            <person name="Wu L."/>
            <person name="Ma J."/>
        </authorList>
    </citation>
    <scope>NUCLEOTIDE SEQUENCE [LARGE SCALE GENOMIC DNA]</scope>
    <source>
        <strain evidence="5">JCM 17687</strain>
    </source>
</reference>
<dbReference type="PROSITE" id="PS51257">
    <property type="entry name" value="PROKAR_LIPOPROTEIN"/>
    <property type="match status" value="1"/>
</dbReference>
<feature type="region of interest" description="Disordered" evidence="1">
    <location>
        <begin position="204"/>
        <end position="230"/>
    </location>
</feature>
<keyword evidence="2" id="KW-0472">Membrane</keyword>
<evidence type="ECO:0000313" key="5">
    <source>
        <dbReference type="Proteomes" id="UP001500427"/>
    </source>
</evidence>
<dbReference type="EMBL" id="BAABIW010000020">
    <property type="protein sequence ID" value="GAA5032422.1"/>
    <property type="molecule type" value="Genomic_DNA"/>
</dbReference>
<evidence type="ECO:0000256" key="2">
    <source>
        <dbReference type="SAM" id="Phobius"/>
    </source>
</evidence>
<dbReference type="Proteomes" id="UP001500427">
    <property type="component" value="Unassembled WGS sequence"/>
</dbReference>
<dbReference type="RefSeq" id="WP_345508442.1">
    <property type="nucleotide sequence ID" value="NZ_BAABIW010000020.1"/>
</dbReference>
<protein>
    <recommendedName>
        <fullName evidence="6">Tissue inhibitor of metalloproteinase</fullName>
    </recommendedName>
</protein>
<keyword evidence="3" id="KW-0732">Signal</keyword>
<proteinExistence type="predicted"/>
<evidence type="ECO:0000256" key="1">
    <source>
        <dbReference type="SAM" id="MobiDB-lite"/>
    </source>
</evidence>